<dbReference type="PhylomeDB" id="A7SJS8"/>
<dbReference type="CDD" id="cd00637">
    <property type="entry name" value="7tm_classA_rhodopsin-like"/>
    <property type="match status" value="1"/>
</dbReference>
<feature type="transmembrane region" description="Helical" evidence="12">
    <location>
        <begin position="428"/>
        <end position="449"/>
    </location>
</feature>
<evidence type="ECO:0000256" key="9">
    <source>
        <dbReference type="ARBA" id="ARBA00023224"/>
    </source>
</evidence>
<dbReference type="PANTHER" id="PTHR24248">
    <property type="entry name" value="ADRENERGIC RECEPTOR-RELATED G-PROTEIN COUPLED RECEPTOR"/>
    <property type="match status" value="1"/>
</dbReference>
<evidence type="ECO:0000256" key="4">
    <source>
        <dbReference type="ARBA" id="ARBA00022989"/>
    </source>
</evidence>
<keyword evidence="15" id="KW-1185">Reference proteome</keyword>
<keyword evidence="8 10" id="KW-0675">Receptor</keyword>
<feature type="region of interest" description="Disordered" evidence="11">
    <location>
        <begin position="355"/>
        <end position="382"/>
    </location>
</feature>
<evidence type="ECO:0000256" key="1">
    <source>
        <dbReference type="ARBA" id="ARBA00004651"/>
    </source>
</evidence>
<keyword evidence="5 10" id="KW-0297">G-protein coupled receptor</keyword>
<dbReference type="Gene3D" id="1.20.1070.10">
    <property type="entry name" value="Rhodopsin 7-helix transmembrane proteins"/>
    <property type="match status" value="2"/>
</dbReference>
<evidence type="ECO:0000256" key="11">
    <source>
        <dbReference type="SAM" id="MobiDB-lite"/>
    </source>
</evidence>
<comment type="subcellular location">
    <subcellularLocation>
        <location evidence="1">Cell membrane</location>
        <topology evidence="1">Multi-pass membrane protein</topology>
    </subcellularLocation>
</comment>
<keyword evidence="4 12" id="KW-1133">Transmembrane helix</keyword>
<sequence length="510" mass="56577">MACQQSNSTPESPERPELNHAHTCSDTEDGVFLAIIGVTGFAVFFGNIFTCGVFLSKRQLRENHMNTFLISLAVSDILVSVLVIPGHTTLCTGCSSAYGNLASQAICSVLDGVKDYVLLGSIFNLMAVTFDRYQAVLRPLRYKDLITSMSVTLILLTVWLLPLPLSFVKQVTYSVNPRALSGNAHHLFDVVLVSVFILIPMCVVLIVNILLTNAIRVQAVRIRSHDNRDWSNSQLQSVKQTEPRPSVKCELRIQEISSSIERETEATVYPMTPPVANACGKLLTCTICSSAEKNSDSGIEIKEGGGDNENIHPVPITEKSDSSRVLVSTQTNEASDIARLDANGGGMHVANERNSEVPYEERANTDSTHVNQTKESNFYKTKSRDYKGPRKFEVKKMSLNEYTSALSQGGKRGTARRRKDSKARRERNGTVSCLIVALVFILCWTPRVLYNFLKLFNDEIGHNSLVGKLSMLLLFVQSVVNPLVYSTYRSDFRHAAKDLLRSALRLLRHG</sequence>
<dbReference type="InParanoid" id="A7SJS8"/>
<dbReference type="EMBL" id="DS469680">
    <property type="protein sequence ID" value="EDO36053.1"/>
    <property type="molecule type" value="Genomic_DNA"/>
</dbReference>
<feature type="transmembrane region" description="Helical" evidence="12">
    <location>
        <begin position="31"/>
        <end position="55"/>
    </location>
</feature>
<dbReference type="AlphaFoldDB" id="A7SJS8"/>
<dbReference type="InterPro" id="IPR000276">
    <property type="entry name" value="GPCR_Rhodpsn"/>
</dbReference>
<keyword evidence="6 12" id="KW-0472">Membrane</keyword>
<feature type="compositionally biased region" description="Basic and acidic residues" evidence="11">
    <location>
        <begin position="355"/>
        <end position="364"/>
    </location>
</feature>
<evidence type="ECO:0000313" key="15">
    <source>
        <dbReference type="Proteomes" id="UP000001593"/>
    </source>
</evidence>
<evidence type="ECO:0000256" key="8">
    <source>
        <dbReference type="ARBA" id="ARBA00023170"/>
    </source>
</evidence>
<keyword evidence="7" id="KW-1015">Disulfide bond</keyword>
<dbReference type="OMA" id="VTHRTYD"/>
<feature type="transmembrane region" description="Helical" evidence="12">
    <location>
        <begin position="469"/>
        <end position="488"/>
    </location>
</feature>
<dbReference type="GO" id="GO:0004930">
    <property type="term" value="F:G protein-coupled receptor activity"/>
    <property type="evidence" value="ECO:0000318"/>
    <property type="project" value="GO_Central"/>
</dbReference>
<evidence type="ECO:0000256" key="6">
    <source>
        <dbReference type="ARBA" id="ARBA00023136"/>
    </source>
</evidence>
<organism evidence="14 15">
    <name type="scientific">Nematostella vectensis</name>
    <name type="common">Starlet sea anemone</name>
    <dbReference type="NCBI Taxonomy" id="45351"/>
    <lineage>
        <taxon>Eukaryota</taxon>
        <taxon>Metazoa</taxon>
        <taxon>Cnidaria</taxon>
        <taxon>Anthozoa</taxon>
        <taxon>Hexacorallia</taxon>
        <taxon>Actiniaria</taxon>
        <taxon>Edwardsiidae</taxon>
        <taxon>Nematostella</taxon>
    </lineage>
</organism>
<feature type="region of interest" description="Disordered" evidence="11">
    <location>
        <begin position="1"/>
        <end position="20"/>
    </location>
</feature>
<evidence type="ECO:0000256" key="12">
    <source>
        <dbReference type="SAM" id="Phobius"/>
    </source>
</evidence>
<evidence type="ECO:0000256" key="2">
    <source>
        <dbReference type="ARBA" id="ARBA00022475"/>
    </source>
</evidence>
<evidence type="ECO:0000259" key="13">
    <source>
        <dbReference type="PROSITE" id="PS50262"/>
    </source>
</evidence>
<dbReference type="InterPro" id="IPR017452">
    <property type="entry name" value="GPCR_Rhodpsn_7TM"/>
</dbReference>
<accession>A7SJS8</accession>
<feature type="compositionally biased region" description="Polar residues" evidence="11">
    <location>
        <begin position="365"/>
        <end position="380"/>
    </location>
</feature>
<comment type="similarity">
    <text evidence="10">Belongs to the G-protein coupled receptor 1 family.</text>
</comment>
<feature type="transmembrane region" description="Helical" evidence="12">
    <location>
        <begin position="116"/>
        <end position="133"/>
    </location>
</feature>
<feature type="region of interest" description="Disordered" evidence="11">
    <location>
        <begin position="298"/>
        <end position="325"/>
    </location>
</feature>
<feature type="compositionally biased region" description="Basic residues" evidence="11">
    <location>
        <begin position="413"/>
        <end position="423"/>
    </location>
</feature>
<dbReference type="GO" id="GO:0005886">
    <property type="term" value="C:plasma membrane"/>
    <property type="evidence" value="ECO:0000318"/>
    <property type="project" value="GO_Central"/>
</dbReference>
<feature type="region of interest" description="Disordered" evidence="11">
    <location>
        <begin position="403"/>
        <end position="423"/>
    </location>
</feature>
<reference evidence="14 15" key="1">
    <citation type="journal article" date="2007" name="Science">
        <title>Sea anemone genome reveals ancestral eumetazoan gene repertoire and genomic organization.</title>
        <authorList>
            <person name="Putnam N.H."/>
            <person name="Srivastava M."/>
            <person name="Hellsten U."/>
            <person name="Dirks B."/>
            <person name="Chapman J."/>
            <person name="Salamov A."/>
            <person name="Terry A."/>
            <person name="Shapiro H."/>
            <person name="Lindquist E."/>
            <person name="Kapitonov V.V."/>
            <person name="Jurka J."/>
            <person name="Genikhovich G."/>
            <person name="Grigoriev I.V."/>
            <person name="Lucas S.M."/>
            <person name="Steele R.E."/>
            <person name="Finnerty J.R."/>
            <person name="Technau U."/>
            <person name="Martindale M.Q."/>
            <person name="Rokhsar D.S."/>
        </authorList>
    </citation>
    <scope>NUCLEOTIDE SEQUENCE [LARGE SCALE GENOMIC DNA]</scope>
    <source>
        <strain evidence="15">CH2 X CH6</strain>
    </source>
</reference>
<proteinExistence type="inferred from homology"/>
<protein>
    <recommendedName>
        <fullName evidence="13">G-protein coupled receptors family 1 profile domain-containing protein</fullName>
    </recommendedName>
</protein>
<feature type="transmembrane region" description="Helical" evidence="12">
    <location>
        <begin position="187"/>
        <end position="211"/>
    </location>
</feature>
<keyword evidence="2" id="KW-1003">Cell membrane</keyword>
<evidence type="ECO:0000256" key="3">
    <source>
        <dbReference type="ARBA" id="ARBA00022692"/>
    </source>
</evidence>
<dbReference type="HOGENOM" id="CLU_534547_0_0_1"/>
<dbReference type="Pfam" id="PF00001">
    <property type="entry name" value="7tm_1"/>
    <property type="match status" value="1"/>
</dbReference>
<dbReference type="eggNOG" id="KOG3656">
    <property type="taxonomic scope" value="Eukaryota"/>
</dbReference>
<feature type="transmembrane region" description="Helical" evidence="12">
    <location>
        <begin position="67"/>
        <end position="86"/>
    </location>
</feature>
<evidence type="ECO:0000256" key="5">
    <source>
        <dbReference type="ARBA" id="ARBA00023040"/>
    </source>
</evidence>
<dbReference type="PROSITE" id="PS00237">
    <property type="entry name" value="G_PROTEIN_RECEP_F1_1"/>
    <property type="match status" value="1"/>
</dbReference>
<dbReference type="KEGG" id="nve:5507470"/>
<evidence type="ECO:0000256" key="7">
    <source>
        <dbReference type="ARBA" id="ARBA00023157"/>
    </source>
</evidence>
<feature type="compositionally biased region" description="Polar residues" evidence="11">
    <location>
        <begin position="1"/>
        <end position="11"/>
    </location>
</feature>
<dbReference type="PANTHER" id="PTHR24248:SF125">
    <property type="entry name" value="DOPAMINE D2-LIKE RECEPTOR"/>
    <property type="match status" value="1"/>
</dbReference>
<gene>
    <name evidence="14" type="ORF">NEMVEDRAFT_v1g213359</name>
</gene>
<evidence type="ECO:0000313" key="14">
    <source>
        <dbReference type="EMBL" id="EDO36053.1"/>
    </source>
</evidence>
<dbReference type="SUPFAM" id="SSF81321">
    <property type="entry name" value="Family A G protein-coupled receptor-like"/>
    <property type="match status" value="1"/>
</dbReference>
<evidence type="ECO:0000256" key="10">
    <source>
        <dbReference type="RuleBase" id="RU000688"/>
    </source>
</evidence>
<keyword evidence="9 10" id="KW-0807">Transducer</keyword>
<feature type="transmembrane region" description="Helical" evidence="12">
    <location>
        <begin position="145"/>
        <end position="167"/>
    </location>
</feature>
<keyword evidence="3 10" id="KW-0812">Transmembrane</keyword>
<dbReference type="Proteomes" id="UP000001593">
    <property type="component" value="Unassembled WGS sequence"/>
</dbReference>
<name>A7SJS8_NEMVE</name>
<feature type="domain" description="G-protein coupled receptors family 1 profile" evidence="13">
    <location>
        <begin position="46"/>
        <end position="485"/>
    </location>
</feature>
<dbReference type="PRINTS" id="PR00237">
    <property type="entry name" value="GPCRRHODOPSN"/>
</dbReference>
<dbReference type="PROSITE" id="PS50262">
    <property type="entry name" value="G_PROTEIN_RECEP_F1_2"/>
    <property type="match status" value="1"/>
</dbReference>